<keyword evidence="3 5" id="KW-1133">Transmembrane helix</keyword>
<dbReference type="Pfam" id="PF07264">
    <property type="entry name" value="EI24"/>
    <property type="match status" value="1"/>
</dbReference>
<feature type="transmembrane region" description="Helical" evidence="5">
    <location>
        <begin position="20"/>
        <end position="48"/>
    </location>
</feature>
<evidence type="ECO:0000256" key="3">
    <source>
        <dbReference type="ARBA" id="ARBA00022989"/>
    </source>
</evidence>
<dbReference type="HOGENOM" id="CLU_069319_1_0_4"/>
<evidence type="ECO:0000256" key="4">
    <source>
        <dbReference type="ARBA" id="ARBA00023136"/>
    </source>
</evidence>
<dbReference type="RefSeq" id="WP_202636460.1">
    <property type="nucleotide sequence ID" value="NZ_CP010554.1"/>
</dbReference>
<dbReference type="AlphaFoldDB" id="A0A0C5J841"/>
<feature type="transmembrane region" description="Helical" evidence="5">
    <location>
        <begin position="122"/>
        <end position="155"/>
    </location>
</feature>
<comment type="subcellular location">
    <subcellularLocation>
        <location evidence="1">Membrane</location>
        <topology evidence="1">Multi-pass membrane protein</topology>
    </subcellularLocation>
</comment>
<sequence>MHELLAAFGKATRDLTRGDILWHVLWPPVVAAAFWGILGFFIWAHGLMLMTQIVPQLPWSGWEWVAHWAAVFLLLAAFASLIYLTALFLVAVVVLPYLIIYVAARDYPDLVRHGENAFWRSLINTLVAGCVFLFGGLLSLPLLLIPGVVLVLPLFWTAWLNQRTFRVDALAEHATAAELTQLVNDKKSTFYLAGTGCALLAHVPLIQLVVPVLTALVFVHLGLAALRQQRQLRGVQL</sequence>
<protein>
    <recommendedName>
        <fullName evidence="8">Transmembrane protein</fullName>
    </recommendedName>
</protein>
<evidence type="ECO:0008006" key="8">
    <source>
        <dbReference type="Google" id="ProtNLM"/>
    </source>
</evidence>
<accession>A0A0C5J841</accession>
<evidence type="ECO:0000256" key="2">
    <source>
        <dbReference type="ARBA" id="ARBA00022692"/>
    </source>
</evidence>
<keyword evidence="4 5" id="KW-0472">Membrane</keyword>
<evidence type="ECO:0000313" key="6">
    <source>
        <dbReference type="EMBL" id="AJP48100.1"/>
    </source>
</evidence>
<feature type="transmembrane region" description="Helical" evidence="5">
    <location>
        <begin position="205"/>
        <end position="226"/>
    </location>
</feature>
<feature type="transmembrane region" description="Helical" evidence="5">
    <location>
        <begin position="68"/>
        <end position="101"/>
    </location>
</feature>
<dbReference type="Proteomes" id="UP000061603">
    <property type="component" value="Chromosome"/>
</dbReference>
<dbReference type="EMBL" id="CP010554">
    <property type="protein sequence ID" value="AJP48100.1"/>
    <property type="molecule type" value="Genomic_DNA"/>
</dbReference>
<evidence type="ECO:0000256" key="1">
    <source>
        <dbReference type="ARBA" id="ARBA00004141"/>
    </source>
</evidence>
<keyword evidence="2 5" id="KW-0812">Transmembrane</keyword>
<reference evidence="6 7" key="1">
    <citation type="journal article" date="2015" name="Genome Announc.">
        <title>Complete Genome Sequence of a Novel Bacterium within the Family Rhodocyclaceae That Degrades Polycyclic Aromatic Hydrocarbons.</title>
        <authorList>
            <person name="Singleton D.R."/>
            <person name="Dickey A.N."/>
            <person name="Scholl E.H."/>
            <person name="Wright F.A."/>
            <person name="Aitken M.D."/>
        </authorList>
    </citation>
    <scope>NUCLEOTIDE SEQUENCE [LARGE SCALE GENOMIC DNA]</scope>
    <source>
        <strain evidence="7">PG1-Ca6</strain>
    </source>
</reference>
<dbReference type="InterPro" id="IPR059112">
    <property type="entry name" value="CysZ/EI24"/>
</dbReference>
<organism evidence="6 7">
    <name type="scientific">Rugosibacter aromaticivorans</name>
    <dbReference type="NCBI Taxonomy" id="1565605"/>
    <lineage>
        <taxon>Bacteria</taxon>
        <taxon>Pseudomonadati</taxon>
        <taxon>Pseudomonadota</taxon>
        <taxon>Betaproteobacteria</taxon>
        <taxon>Nitrosomonadales</taxon>
        <taxon>Sterolibacteriaceae</taxon>
        <taxon>Rugosibacter</taxon>
    </lineage>
</organism>
<evidence type="ECO:0000313" key="7">
    <source>
        <dbReference type="Proteomes" id="UP000061603"/>
    </source>
</evidence>
<dbReference type="STRING" id="1565605.PG1C_05755"/>
<evidence type="ECO:0000256" key="5">
    <source>
        <dbReference type="SAM" id="Phobius"/>
    </source>
</evidence>
<name>A0A0C5J841_9PROT</name>
<dbReference type="KEGG" id="rbu:PG1C_05755"/>
<gene>
    <name evidence="6" type="ORF">PG1C_05755</name>
</gene>
<keyword evidence="7" id="KW-1185">Reference proteome</keyword>
<proteinExistence type="predicted"/>